<feature type="domain" description="Integral membrane bound transporter" evidence="9">
    <location>
        <begin position="690"/>
        <end position="813"/>
    </location>
</feature>
<keyword evidence="11" id="KW-1185">Reference proteome</keyword>
<dbReference type="PANTHER" id="PTHR47804:SF3">
    <property type="entry name" value="PROTEIN BRE4"/>
    <property type="match status" value="1"/>
</dbReference>
<dbReference type="Pfam" id="PF10334">
    <property type="entry name" value="BRE4"/>
    <property type="match status" value="1"/>
</dbReference>
<dbReference type="InterPro" id="IPR052430">
    <property type="entry name" value="IVT-Associated"/>
</dbReference>
<name>A0A5C3DWW8_9BASI</name>
<evidence type="ECO:0000259" key="9">
    <source>
        <dbReference type="Pfam" id="PF13515"/>
    </source>
</evidence>
<dbReference type="PANTHER" id="PTHR47804">
    <property type="entry name" value="60S RIBOSOMAL PROTEIN L19"/>
    <property type="match status" value="1"/>
</dbReference>
<evidence type="ECO:0000256" key="3">
    <source>
        <dbReference type="ARBA" id="ARBA00022989"/>
    </source>
</evidence>
<feature type="region of interest" description="Disordered" evidence="5">
    <location>
        <begin position="1125"/>
        <end position="1209"/>
    </location>
</feature>
<gene>
    <name evidence="10" type="ORF">UTRI_00996_B</name>
</gene>
<dbReference type="Pfam" id="PF13515">
    <property type="entry name" value="FUSC_2"/>
    <property type="match status" value="1"/>
</dbReference>
<dbReference type="OrthoDB" id="68611at2759"/>
<dbReference type="Pfam" id="PF10337">
    <property type="entry name" value="ArAE_2_N"/>
    <property type="match status" value="1"/>
</dbReference>
<reference evidence="10 11" key="1">
    <citation type="submission" date="2018-03" db="EMBL/GenBank/DDBJ databases">
        <authorList>
            <person name="Guldener U."/>
        </authorList>
    </citation>
    <scope>NUCLEOTIDE SEQUENCE [LARGE SCALE GENOMIC DNA]</scope>
    <source>
        <strain evidence="10 11">NBRC100155</strain>
    </source>
</reference>
<feature type="region of interest" description="Disordered" evidence="5">
    <location>
        <begin position="332"/>
        <end position="362"/>
    </location>
</feature>
<dbReference type="InterPro" id="IPR018820">
    <property type="entry name" value="BRE4-related_DUF2421"/>
</dbReference>
<sequence length="1209" mass="134141">MATSIHPMRNAQVVQTTSTANVKGKQTMLGRLADQAEKAWPRIQLLAPPVIGALILSPFALERRLRSWMSPDPFFVYIHFFLFFFPSPLAAGAFLERSVITLSFVAVGSGLAFLAIYGCILIDGKNTPAYSSEKARAIGVCMLIFFCFTSGALSSYAPRLKGPCRALLFATVWELTKQYDTISARIFFDNFYPAMVAMIVGIFCNFTIFPRTARGTSIGQLCDLFDGTHGLMKQAVQDFFVDRTSPNNEISPDRQAAAPNQVASNFKNSGFKKLKEQLASLQSRLESNLDAAKYELSYSRVPIGHLQVFLPILRDIRAWFSCSLACLAEPSTTAEPTSRSDDPSAIPAHSIHHATGSDSPRPVLDFEDSIRSFSDEITSSLACMRRCIKKCTRSKSSGKMHTLSIAGEKGLDEPDFVESDPHLALVLQKKKLRDSIRTFKTSLSDAIRGSRSQVIGKASTDESQSSDPSPSSGLGIQLNTLEQSTPAADQTIALSHLFRNEAYQISFLMVSLLEVALLVDSCLNGALGVAKTWQSNKHRSLRMPAAKWRYWLGRTSIGAGDEMALVDERVDALLHEDEPPSPASEAQTEVMDYFDTGSEDMLNRGTPNLERTPSRVSNSMSSVYSWLRARLRAMRRMFLTRRALRFRFALSDAIRTLRHSRHIKFGIKLTAGIVLLTLPSWLAPGDGKQWWLEQRGQWMAISYLFCLETSTGASIRTSLFRILGTVSGSLLGLVISEISRGNSYALAFLLTVATIPPSYLMLFTRFQGVGTVMGLTLPIVSLIPAEDDRESVVYVAWNRGYMIFFGIIAALVVNLFFWPIHARLELVRRVSLITSQLQSLYLSLSRQMLSGGLTSSHKSNAAFEKLEVSIEKRISQARGLVDIMTIEISLKPKRTQVLSELLDHLEIILELLMGLRRCREHGLRSVRQHAVVNVLELRQSLIASVLLVLWTTGQALQTKAPLPQCLPSPRLALEELTEAVAEQLRLMTEGVEPSPRPHRRHGVPDAYLALDSLNQRSILVNVRRRNRKRHGLHSIQSISPIAGSRSGTITPTRDHARRAAAISGSDTPATTGKKSLDYAMFFILAEHALLEEIVTSLERLLELCRSMVGESSFLRTEFVPTHEVRTPGEATPAPHIRTTDGDYEGAGYQRNTLAPILSVEDQPVSQDHLTGRSSSMPDTRRARDVSPMNRPVQPSPLAHESRHDERQSD</sequence>
<feature type="compositionally biased region" description="Polar residues" evidence="5">
    <location>
        <begin position="1163"/>
        <end position="1177"/>
    </location>
</feature>
<protein>
    <recommendedName>
        <fullName evidence="12">ER transporter 6TM N-terminal domain-containing protein</fullName>
    </recommendedName>
</protein>
<feature type="transmembrane region" description="Helical" evidence="6">
    <location>
        <begin position="743"/>
        <end position="763"/>
    </location>
</feature>
<dbReference type="InterPro" id="IPR049453">
    <property type="entry name" value="Memb_transporter_dom"/>
</dbReference>
<accession>A0A5C3DWW8</accession>
<evidence type="ECO:0000256" key="4">
    <source>
        <dbReference type="ARBA" id="ARBA00023136"/>
    </source>
</evidence>
<feature type="transmembrane region" description="Helical" evidence="6">
    <location>
        <begin position="100"/>
        <end position="123"/>
    </location>
</feature>
<dbReference type="Proteomes" id="UP000324022">
    <property type="component" value="Unassembled WGS sequence"/>
</dbReference>
<keyword evidence="2 6" id="KW-0812">Transmembrane</keyword>
<feature type="domain" description="Putative ER transporter 6TM N-terminal" evidence="8">
    <location>
        <begin position="191"/>
        <end position="313"/>
    </location>
</feature>
<evidence type="ECO:0000256" key="6">
    <source>
        <dbReference type="SAM" id="Phobius"/>
    </source>
</evidence>
<evidence type="ECO:0000313" key="10">
    <source>
        <dbReference type="EMBL" id="SPO21509.1"/>
    </source>
</evidence>
<feature type="region of interest" description="Disordered" evidence="5">
    <location>
        <begin position="454"/>
        <end position="477"/>
    </location>
</feature>
<evidence type="ECO:0008006" key="12">
    <source>
        <dbReference type="Google" id="ProtNLM"/>
    </source>
</evidence>
<dbReference type="GO" id="GO:0016020">
    <property type="term" value="C:membrane"/>
    <property type="evidence" value="ECO:0007669"/>
    <property type="project" value="UniProtKB-SubCell"/>
</dbReference>
<feature type="compositionally biased region" description="Basic and acidic residues" evidence="5">
    <location>
        <begin position="1199"/>
        <end position="1209"/>
    </location>
</feature>
<proteinExistence type="predicted"/>
<keyword evidence="3 6" id="KW-1133">Transmembrane helix</keyword>
<comment type="subcellular location">
    <subcellularLocation>
        <location evidence="1">Membrane</location>
        <topology evidence="1">Multi-pass membrane protein</topology>
    </subcellularLocation>
</comment>
<feature type="transmembrane region" description="Helical" evidence="6">
    <location>
        <begin position="665"/>
        <end position="683"/>
    </location>
</feature>
<evidence type="ECO:0000256" key="2">
    <source>
        <dbReference type="ARBA" id="ARBA00022692"/>
    </source>
</evidence>
<feature type="transmembrane region" description="Helical" evidence="6">
    <location>
        <begin position="191"/>
        <end position="209"/>
    </location>
</feature>
<feature type="transmembrane region" description="Helical" evidence="6">
    <location>
        <begin position="74"/>
        <end position="94"/>
    </location>
</feature>
<dbReference type="InterPro" id="IPR018823">
    <property type="entry name" value="ArAE_2_N"/>
</dbReference>
<keyword evidence="4 6" id="KW-0472">Membrane</keyword>
<feature type="compositionally biased region" description="Low complexity" evidence="5">
    <location>
        <begin position="461"/>
        <end position="472"/>
    </location>
</feature>
<organism evidence="10 11">
    <name type="scientific">Ustilago trichophora</name>
    <dbReference type="NCBI Taxonomy" id="86804"/>
    <lineage>
        <taxon>Eukaryota</taxon>
        <taxon>Fungi</taxon>
        <taxon>Dikarya</taxon>
        <taxon>Basidiomycota</taxon>
        <taxon>Ustilaginomycotina</taxon>
        <taxon>Ustilaginomycetes</taxon>
        <taxon>Ustilaginales</taxon>
        <taxon>Ustilaginaceae</taxon>
        <taxon>Ustilago</taxon>
    </lineage>
</organism>
<evidence type="ECO:0000256" key="1">
    <source>
        <dbReference type="ARBA" id="ARBA00004141"/>
    </source>
</evidence>
<evidence type="ECO:0000256" key="5">
    <source>
        <dbReference type="SAM" id="MobiDB-lite"/>
    </source>
</evidence>
<feature type="transmembrane region" description="Helical" evidence="6">
    <location>
        <begin position="135"/>
        <end position="157"/>
    </location>
</feature>
<feature type="transmembrane region" description="Helical" evidence="6">
    <location>
        <begin position="801"/>
        <end position="820"/>
    </location>
</feature>
<evidence type="ECO:0000259" key="7">
    <source>
        <dbReference type="Pfam" id="PF10334"/>
    </source>
</evidence>
<dbReference type="AlphaFoldDB" id="A0A5C3DWW8"/>
<evidence type="ECO:0000259" key="8">
    <source>
        <dbReference type="Pfam" id="PF10337"/>
    </source>
</evidence>
<feature type="domain" description="DUF2421" evidence="7">
    <location>
        <begin position="831"/>
        <end position="969"/>
    </location>
</feature>
<dbReference type="EMBL" id="OOIN01000003">
    <property type="protein sequence ID" value="SPO21509.1"/>
    <property type="molecule type" value="Genomic_DNA"/>
</dbReference>
<evidence type="ECO:0000313" key="11">
    <source>
        <dbReference type="Proteomes" id="UP000324022"/>
    </source>
</evidence>